<organism evidence="1">
    <name type="scientific">marine sediment metagenome</name>
    <dbReference type="NCBI Taxonomy" id="412755"/>
    <lineage>
        <taxon>unclassified sequences</taxon>
        <taxon>metagenomes</taxon>
        <taxon>ecological metagenomes</taxon>
    </lineage>
</organism>
<comment type="caution">
    <text evidence="1">The sequence shown here is derived from an EMBL/GenBank/DDBJ whole genome shotgun (WGS) entry which is preliminary data.</text>
</comment>
<name>X1RBB9_9ZZZZ</name>
<feature type="non-terminal residue" evidence="1">
    <location>
        <position position="126"/>
    </location>
</feature>
<sequence>MLQLYHVRNGKARPLTPDTVAEVGDSILLAHRDEEPPFVIQNQDLNLHILVISPIGTIVDSENINLSDTGPRKMYSFPILPSLYSGAYIFQIDGDLSIRNQVFIKTEKRLINYMLLYYGVNFLNPN</sequence>
<accession>X1RBB9</accession>
<reference evidence="1" key="1">
    <citation type="journal article" date="2014" name="Front. Microbiol.">
        <title>High frequency of phylogenetically diverse reductive dehalogenase-homologous genes in deep subseafloor sedimentary metagenomes.</title>
        <authorList>
            <person name="Kawai M."/>
            <person name="Futagami T."/>
            <person name="Toyoda A."/>
            <person name="Takaki Y."/>
            <person name="Nishi S."/>
            <person name="Hori S."/>
            <person name="Arai W."/>
            <person name="Tsubouchi T."/>
            <person name="Morono Y."/>
            <person name="Uchiyama I."/>
            <person name="Ito T."/>
            <person name="Fujiyama A."/>
            <person name="Inagaki F."/>
            <person name="Takami H."/>
        </authorList>
    </citation>
    <scope>NUCLEOTIDE SEQUENCE</scope>
    <source>
        <strain evidence="1">Expedition CK06-06</strain>
    </source>
</reference>
<dbReference type="AlphaFoldDB" id="X1RBB9"/>
<dbReference type="EMBL" id="BARW01004553">
    <property type="protein sequence ID" value="GAI64326.1"/>
    <property type="molecule type" value="Genomic_DNA"/>
</dbReference>
<protein>
    <submittedName>
        <fullName evidence="1">Uncharacterized protein</fullName>
    </submittedName>
</protein>
<evidence type="ECO:0000313" key="1">
    <source>
        <dbReference type="EMBL" id="GAI64326.1"/>
    </source>
</evidence>
<gene>
    <name evidence="1" type="ORF">S12H4_10581</name>
</gene>
<proteinExistence type="predicted"/>